<accession>A0A0D8LAH5</accession>
<feature type="signal peptide" evidence="1">
    <location>
        <begin position="1"/>
        <end position="20"/>
    </location>
</feature>
<evidence type="ECO:0008006" key="4">
    <source>
        <dbReference type="Google" id="ProtNLM"/>
    </source>
</evidence>
<feature type="chain" id="PRO_5002332579" description="Lipoprotein" evidence="1">
    <location>
        <begin position="21"/>
        <end position="193"/>
    </location>
</feature>
<dbReference type="EMBL" id="JZSH01000019">
    <property type="protein sequence ID" value="KJF78852.1"/>
    <property type="molecule type" value="Genomic_DNA"/>
</dbReference>
<gene>
    <name evidence="2" type="ORF">UA45_03295</name>
</gene>
<evidence type="ECO:0000256" key="1">
    <source>
        <dbReference type="SAM" id="SignalP"/>
    </source>
</evidence>
<keyword evidence="1" id="KW-0732">Signal</keyword>
<name>A0A0D8LAH5_MORMO</name>
<dbReference type="Gene3D" id="3.40.50.10610">
    <property type="entry name" value="ABC-type transport auxiliary lipoprotein component"/>
    <property type="match status" value="1"/>
</dbReference>
<dbReference type="AlphaFoldDB" id="A0A0D8LAH5"/>
<dbReference type="Proteomes" id="UP000032582">
    <property type="component" value="Unassembled WGS sequence"/>
</dbReference>
<comment type="caution">
    <text evidence="2">The sequence shown here is derived from an EMBL/GenBank/DDBJ whole genome shotgun (WGS) entry which is preliminary data.</text>
</comment>
<evidence type="ECO:0000313" key="2">
    <source>
        <dbReference type="EMBL" id="KJF78852.1"/>
    </source>
</evidence>
<dbReference type="PROSITE" id="PS51257">
    <property type="entry name" value="PROKAR_LIPOPROTEIN"/>
    <property type="match status" value="1"/>
</dbReference>
<dbReference type="PATRIC" id="fig|582.24.peg.1003"/>
<proteinExistence type="predicted"/>
<dbReference type="Pfam" id="PF03923">
    <property type="entry name" value="Lipoprotein_16"/>
    <property type="match status" value="1"/>
</dbReference>
<sequence length="193" mass="21135">MLKKYLFPLFALILLAGCQAPSNTLSIEPMMKLPSADPTLGAATVSITGVDKRPSQTLAEFSRNGQLAQLRPSRDLRFLMQETLEKQMTARGFMIGSPANANVQISINAFKADVQEGSLRHNITVNIDITVLATAQNNSTKSRTFRTSYNVQGPLSASNEKITDAFNRALSDIVADMAQDTQISQFIKQNARN</sequence>
<organism evidence="2 3">
    <name type="scientific">Morganella morganii</name>
    <name type="common">Proteus morganii</name>
    <dbReference type="NCBI Taxonomy" id="582"/>
    <lineage>
        <taxon>Bacteria</taxon>
        <taxon>Pseudomonadati</taxon>
        <taxon>Pseudomonadota</taxon>
        <taxon>Gammaproteobacteria</taxon>
        <taxon>Enterobacterales</taxon>
        <taxon>Morganellaceae</taxon>
        <taxon>Morganella</taxon>
    </lineage>
</organism>
<protein>
    <recommendedName>
        <fullName evidence="4">Lipoprotein</fullName>
    </recommendedName>
</protein>
<reference evidence="2 3" key="1">
    <citation type="submission" date="2015-02" db="EMBL/GenBank/DDBJ databases">
        <title>Whole genome shotgun sequencing of cultured foodborne pathogen.</title>
        <authorList>
            <person name="Timme R."/>
            <person name="Allard M.W."/>
            <person name="Strain E."/>
            <person name="Evans P.S."/>
            <person name="Brown E."/>
        </authorList>
    </citation>
    <scope>NUCLEOTIDE SEQUENCE [LARGE SCALE GENOMIC DNA]</scope>
    <source>
        <strain evidence="2 3">GCSL-TSO-24</strain>
    </source>
</reference>
<dbReference type="InterPro" id="IPR005619">
    <property type="entry name" value="Uncharacterised_YajG"/>
</dbReference>
<dbReference type="SUPFAM" id="SSF159594">
    <property type="entry name" value="XCC0632-like"/>
    <property type="match status" value="1"/>
</dbReference>
<evidence type="ECO:0000313" key="3">
    <source>
        <dbReference type="Proteomes" id="UP000032582"/>
    </source>
</evidence>
<dbReference type="NCBIfam" id="NF008637">
    <property type="entry name" value="PRK11627.1"/>
    <property type="match status" value="1"/>
</dbReference>